<reference evidence="8" key="1">
    <citation type="submission" date="2021-08" db="EMBL/GenBank/DDBJ databases">
        <title>Genome of a novel bacterium of the phylum Verrucomicrobia, Oleiharenicola sp. KSB-15.</title>
        <authorList>
            <person name="Chung J.-H."/>
            <person name="Ahn J.-H."/>
            <person name="Yoon Y."/>
            <person name="Kim D.-Y."/>
            <person name="An S.-H."/>
            <person name="Park I."/>
            <person name="Yeon J."/>
        </authorList>
    </citation>
    <scope>NUCLEOTIDE SEQUENCE</scope>
    <source>
        <strain evidence="8">KSB-15</strain>
    </source>
</reference>
<comment type="function">
    <text evidence="6">One of the primary rRNA binding proteins, it binds specifically to the 5'-end of 16S ribosomal RNA.</text>
</comment>
<dbReference type="InterPro" id="IPR000266">
    <property type="entry name" value="Ribosomal_uS17"/>
</dbReference>
<dbReference type="PANTHER" id="PTHR10744:SF1">
    <property type="entry name" value="SMALL RIBOSOMAL SUBUNIT PROTEIN US17M"/>
    <property type="match status" value="1"/>
</dbReference>
<dbReference type="GO" id="GO:0003735">
    <property type="term" value="F:structural constituent of ribosome"/>
    <property type="evidence" value="ECO:0007669"/>
    <property type="project" value="UniProtKB-UniRule"/>
</dbReference>
<dbReference type="KEGG" id="ole:K0B96_03735"/>
<evidence type="ECO:0000256" key="6">
    <source>
        <dbReference type="HAMAP-Rule" id="MF_01345"/>
    </source>
</evidence>
<dbReference type="InterPro" id="IPR019984">
    <property type="entry name" value="Ribosomal_uS17_bact/chlr"/>
</dbReference>
<dbReference type="PROSITE" id="PS00056">
    <property type="entry name" value="RIBOSOMAL_S17"/>
    <property type="match status" value="1"/>
</dbReference>
<dbReference type="InterPro" id="IPR012340">
    <property type="entry name" value="NA-bd_OB-fold"/>
</dbReference>
<accession>A0A8F9TV86</accession>
<proteinExistence type="inferred from homology"/>
<evidence type="ECO:0000256" key="2">
    <source>
        <dbReference type="ARBA" id="ARBA00022730"/>
    </source>
</evidence>
<dbReference type="NCBIfam" id="TIGR03635">
    <property type="entry name" value="uS17_bact"/>
    <property type="match status" value="1"/>
</dbReference>
<dbReference type="RefSeq" id="WP_220163987.1">
    <property type="nucleotide sequence ID" value="NZ_CP080507.1"/>
</dbReference>
<dbReference type="Pfam" id="PF00366">
    <property type="entry name" value="Ribosomal_S17"/>
    <property type="match status" value="1"/>
</dbReference>
<gene>
    <name evidence="6 8" type="primary">rpsQ</name>
    <name evidence="8" type="ORF">K0B96_03735</name>
</gene>
<keyword evidence="2 6" id="KW-0699">rRNA-binding</keyword>
<evidence type="ECO:0000313" key="9">
    <source>
        <dbReference type="Proteomes" id="UP000825051"/>
    </source>
</evidence>
<dbReference type="Gene3D" id="2.40.50.140">
    <property type="entry name" value="Nucleic acid-binding proteins"/>
    <property type="match status" value="1"/>
</dbReference>
<evidence type="ECO:0000256" key="7">
    <source>
        <dbReference type="RuleBase" id="RU003872"/>
    </source>
</evidence>
<evidence type="ECO:0000313" key="8">
    <source>
        <dbReference type="EMBL" id="QYM79741.1"/>
    </source>
</evidence>
<dbReference type="InterPro" id="IPR019979">
    <property type="entry name" value="Ribosomal_uS17_CS"/>
</dbReference>
<keyword evidence="4 6" id="KW-0689">Ribosomal protein</keyword>
<keyword evidence="5 6" id="KW-0687">Ribonucleoprotein</keyword>
<evidence type="ECO:0000256" key="4">
    <source>
        <dbReference type="ARBA" id="ARBA00022980"/>
    </source>
</evidence>
<dbReference type="GO" id="GO:0022627">
    <property type="term" value="C:cytosolic small ribosomal subunit"/>
    <property type="evidence" value="ECO:0007669"/>
    <property type="project" value="UniProtKB-UniRule"/>
</dbReference>
<keyword evidence="3 6" id="KW-0694">RNA-binding</keyword>
<evidence type="ECO:0000256" key="1">
    <source>
        <dbReference type="ARBA" id="ARBA00010254"/>
    </source>
</evidence>
<dbReference type="GO" id="GO:0006412">
    <property type="term" value="P:translation"/>
    <property type="evidence" value="ECO:0007669"/>
    <property type="project" value="UniProtKB-UniRule"/>
</dbReference>
<sequence>MSSAQPGQRNQRKILLGFVSSRSGDKSVKVTVAYKTPHPLYHKIVNRQTVLHVHDEKNETKIGDQVQIMETRPLSRLKRWRILSIVTKAITSDAVAISETDVAAQVPTKNSTPSAAPAAPQA</sequence>
<dbReference type="NCBIfam" id="NF004123">
    <property type="entry name" value="PRK05610.1"/>
    <property type="match status" value="1"/>
</dbReference>
<name>A0A8F9TV86_9BACT</name>
<evidence type="ECO:0000256" key="5">
    <source>
        <dbReference type="ARBA" id="ARBA00023274"/>
    </source>
</evidence>
<dbReference type="SUPFAM" id="SSF50249">
    <property type="entry name" value="Nucleic acid-binding proteins"/>
    <property type="match status" value="1"/>
</dbReference>
<protein>
    <recommendedName>
        <fullName evidence="6">Small ribosomal subunit protein uS17</fullName>
    </recommendedName>
</protein>
<dbReference type="PRINTS" id="PR00973">
    <property type="entry name" value="RIBOSOMALS17"/>
</dbReference>
<organism evidence="8 9">
    <name type="scientific">Horticoccus luteus</name>
    <dbReference type="NCBI Taxonomy" id="2862869"/>
    <lineage>
        <taxon>Bacteria</taxon>
        <taxon>Pseudomonadati</taxon>
        <taxon>Verrucomicrobiota</taxon>
        <taxon>Opitutia</taxon>
        <taxon>Opitutales</taxon>
        <taxon>Opitutaceae</taxon>
        <taxon>Horticoccus</taxon>
    </lineage>
</organism>
<comment type="similarity">
    <text evidence="1 6 7">Belongs to the universal ribosomal protein uS17 family.</text>
</comment>
<keyword evidence="9" id="KW-1185">Reference proteome</keyword>
<dbReference type="EMBL" id="CP080507">
    <property type="protein sequence ID" value="QYM79741.1"/>
    <property type="molecule type" value="Genomic_DNA"/>
</dbReference>
<dbReference type="CDD" id="cd00364">
    <property type="entry name" value="Ribosomal_uS17"/>
    <property type="match status" value="1"/>
</dbReference>
<dbReference type="AlphaFoldDB" id="A0A8F9TV86"/>
<evidence type="ECO:0000256" key="3">
    <source>
        <dbReference type="ARBA" id="ARBA00022884"/>
    </source>
</evidence>
<comment type="subunit">
    <text evidence="6">Part of the 30S ribosomal subunit.</text>
</comment>
<dbReference type="PANTHER" id="PTHR10744">
    <property type="entry name" value="40S RIBOSOMAL PROTEIN S11 FAMILY MEMBER"/>
    <property type="match status" value="1"/>
</dbReference>
<dbReference type="GO" id="GO:0019843">
    <property type="term" value="F:rRNA binding"/>
    <property type="evidence" value="ECO:0007669"/>
    <property type="project" value="UniProtKB-UniRule"/>
</dbReference>
<dbReference type="HAMAP" id="MF_01345_B">
    <property type="entry name" value="Ribosomal_uS17_B"/>
    <property type="match status" value="1"/>
</dbReference>
<dbReference type="Proteomes" id="UP000825051">
    <property type="component" value="Chromosome"/>
</dbReference>